<reference evidence="1 2" key="1">
    <citation type="submission" date="2016-10" db="EMBL/GenBank/DDBJ databases">
        <authorList>
            <person name="de Groot N.N."/>
        </authorList>
    </citation>
    <scope>NUCLEOTIDE SEQUENCE [LARGE SCALE GENOMIC DNA]</scope>
    <source>
        <strain evidence="1 2">L14</strain>
    </source>
</reference>
<evidence type="ECO:0000313" key="1">
    <source>
        <dbReference type="EMBL" id="SFB13873.1"/>
    </source>
</evidence>
<dbReference type="AlphaFoldDB" id="A0A1I0YP09"/>
<dbReference type="RefSeq" id="WP_143555601.1">
    <property type="nucleotide sequence ID" value="NZ_FOJX01000015.1"/>
</dbReference>
<sequence length="71" mass="8150">MADSLFVEHILPIYHDVNYAGLDRMILDNAMNGRGNVEQKEVHKVCHRPFYRLRVTANGEVMANCCDLTMI</sequence>
<organism evidence="1 2">
    <name type="scientific">Selenomonas ruminantium</name>
    <dbReference type="NCBI Taxonomy" id="971"/>
    <lineage>
        <taxon>Bacteria</taxon>
        <taxon>Bacillati</taxon>
        <taxon>Bacillota</taxon>
        <taxon>Negativicutes</taxon>
        <taxon>Selenomonadales</taxon>
        <taxon>Selenomonadaceae</taxon>
        <taxon>Selenomonas</taxon>
    </lineage>
</organism>
<dbReference type="Proteomes" id="UP000183843">
    <property type="component" value="Unassembled WGS sequence"/>
</dbReference>
<proteinExistence type="predicted"/>
<dbReference type="EMBL" id="FOJX01000015">
    <property type="protein sequence ID" value="SFB13873.1"/>
    <property type="molecule type" value="Genomic_DNA"/>
</dbReference>
<protein>
    <submittedName>
        <fullName evidence="1">Uncharacterized protein</fullName>
    </submittedName>
</protein>
<name>A0A1I0YP09_SELRU</name>
<gene>
    <name evidence="1" type="ORF">SAMN05216587_11529</name>
</gene>
<accession>A0A1I0YP09</accession>
<evidence type="ECO:0000313" key="2">
    <source>
        <dbReference type="Proteomes" id="UP000183843"/>
    </source>
</evidence>